<reference evidence="12 13" key="1">
    <citation type="submission" date="2016-06" db="EMBL/GenBank/DDBJ databases">
        <title>The sequenced genome of the ice-adhering bacterium Marinomonas primoryensis, from Antarctica.</title>
        <authorList>
            <person name="Graham L."/>
            <person name="Vance T.D.R."/>
            <person name="Davies P.L."/>
        </authorList>
    </citation>
    <scope>NUCLEOTIDE SEQUENCE [LARGE SCALE GENOMIC DNA]</scope>
    <source>
        <strain evidence="12 13">AceL</strain>
    </source>
</reference>
<keyword evidence="6 10" id="KW-0547">Nucleotide-binding</keyword>
<evidence type="ECO:0000313" key="13">
    <source>
        <dbReference type="Proteomes" id="UP000249898"/>
    </source>
</evidence>
<dbReference type="Pfam" id="PF02223">
    <property type="entry name" value="Thymidylate_kin"/>
    <property type="match status" value="1"/>
</dbReference>
<dbReference type="GO" id="GO:0004798">
    <property type="term" value="F:dTMP kinase activity"/>
    <property type="evidence" value="ECO:0007669"/>
    <property type="project" value="UniProtKB-UniRule"/>
</dbReference>
<dbReference type="GO" id="GO:0006233">
    <property type="term" value="P:dTDP biosynthetic process"/>
    <property type="evidence" value="ECO:0007669"/>
    <property type="project" value="InterPro"/>
</dbReference>
<name>A0A2Z4PRS2_9GAMM</name>
<comment type="similarity">
    <text evidence="1 10">Belongs to the thymidylate kinase family.</text>
</comment>
<evidence type="ECO:0000259" key="11">
    <source>
        <dbReference type="Pfam" id="PF02223"/>
    </source>
</evidence>
<comment type="catalytic activity">
    <reaction evidence="10">
        <text>dTMP + ATP = dTDP + ADP</text>
        <dbReference type="Rhea" id="RHEA:13517"/>
        <dbReference type="ChEBI" id="CHEBI:30616"/>
        <dbReference type="ChEBI" id="CHEBI:58369"/>
        <dbReference type="ChEBI" id="CHEBI:63528"/>
        <dbReference type="ChEBI" id="CHEBI:456216"/>
        <dbReference type="EC" id="2.7.4.9"/>
    </reaction>
</comment>
<evidence type="ECO:0000256" key="2">
    <source>
        <dbReference type="ARBA" id="ARBA00012980"/>
    </source>
</evidence>
<dbReference type="PANTHER" id="PTHR10344:SF1">
    <property type="entry name" value="THYMIDYLATE KINASE"/>
    <property type="match status" value="1"/>
</dbReference>
<dbReference type="NCBIfam" id="TIGR00041">
    <property type="entry name" value="DTMP_kinase"/>
    <property type="match status" value="1"/>
</dbReference>
<dbReference type="GO" id="GO:0005737">
    <property type="term" value="C:cytoplasm"/>
    <property type="evidence" value="ECO:0007669"/>
    <property type="project" value="TreeGrafter"/>
</dbReference>
<evidence type="ECO:0000256" key="9">
    <source>
        <dbReference type="ARBA" id="ARBA00029962"/>
    </source>
</evidence>
<evidence type="ECO:0000256" key="6">
    <source>
        <dbReference type="ARBA" id="ARBA00022741"/>
    </source>
</evidence>
<dbReference type="EMBL" id="CP016181">
    <property type="protein sequence ID" value="AWX99753.1"/>
    <property type="molecule type" value="Genomic_DNA"/>
</dbReference>
<accession>A0A2Z4PRS2</accession>
<evidence type="ECO:0000256" key="10">
    <source>
        <dbReference type="HAMAP-Rule" id="MF_00165"/>
    </source>
</evidence>
<dbReference type="GO" id="GO:0006235">
    <property type="term" value="P:dTTP biosynthetic process"/>
    <property type="evidence" value="ECO:0007669"/>
    <property type="project" value="UniProtKB-UniRule"/>
</dbReference>
<sequence>MIIAIEGIDGSGKNTQTKLLAKHLSEQGMKVVMLGFPCYSETFFGKEVGHYLNGNFGGLDDVPPKLASMLYAGDRFEKKSSIENALNSGAIIIIDRYVSSNIAHQSAKVADLEKVELQSWIETLEYDVYGLPRPNLNILLDLDASSSSKLVLMKDAREYTSKNKDLHEENSSYLESVASVYRSLAAGSEDWEVVNCLGKDGVRPINEISSEILAVVSKVLNYAQTTI</sequence>
<dbReference type="Proteomes" id="UP000249898">
    <property type="component" value="Chromosome"/>
</dbReference>
<organism evidence="12 13">
    <name type="scientific">Marinomonas primoryensis</name>
    <dbReference type="NCBI Taxonomy" id="178399"/>
    <lineage>
        <taxon>Bacteria</taxon>
        <taxon>Pseudomonadati</taxon>
        <taxon>Pseudomonadota</taxon>
        <taxon>Gammaproteobacteria</taxon>
        <taxon>Oceanospirillales</taxon>
        <taxon>Oceanospirillaceae</taxon>
        <taxon>Marinomonas</taxon>
    </lineage>
</organism>
<dbReference type="AlphaFoldDB" id="A0A2Z4PRS2"/>
<evidence type="ECO:0000256" key="1">
    <source>
        <dbReference type="ARBA" id="ARBA00009776"/>
    </source>
</evidence>
<dbReference type="Gene3D" id="3.40.50.300">
    <property type="entry name" value="P-loop containing nucleotide triphosphate hydrolases"/>
    <property type="match status" value="1"/>
</dbReference>
<dbReference type="InterPro" id="IPR039430">
    <property type="entry name" value="Thymidylate_kin-like_dom"/>
</dbReference>
<dbReference type="InterPro" id="IPR018094">
    <property type="entry name" value="Thymidylate_kinase"/>
</dbReference>
<comment type="function">
    <text evidence="10">Phosphorylation of dTMP to form dTDP in both de novo and salvage pathways of dTTP synthesis.</text>
</comment>
<dbReference type="PANTHER" id="PTHR10344">
    <property type="entry name" value="THYMIDYLATE KINASE"/>
    <property type="match status" value="1"/>
</dbReference>
<dbReference type="GO" id="GO:0005524">
    <property type="term" value="F:ATP binding"/>
    <property type="evidence" value="ECO:0007669"/>
    <property type="project" value="UniProtKB-UniRule"/>
</dbReference>
<evidence type="ECO:0000256" key="8">
    <source>
        <dbReference type="ARBA" id="ARBA00022840"/>
    </source>
</evidence>
<keyword evidence="5 10" id="KW-0545">Nucleotide biosynthesis</keyword>
<evidence type="ECO:0000256" key="3">
    <source>
        <dbReference type="ARBA" id="ARBA00017144"/>
    </source>
</evidence>
<dbReference type="GO" id="GO:0006227">
    <property type="term" value="P:dUDP biosynthetic process"/>
    <property type="evidence" value="ECO:0007669"/>
    <property type="project" value="TreeGrafter"/>
</dbReference>
<dbReference type="HAMAP" id="MF_00165">
    <property type="entry name" value="Thymidylate_kinase"/>
    <property type="match status" value="1"/>
</dbReference>
<evidence type="ECO:0000256" key="5">
    <source>
        <dbReference type="ARBA" id="ARBA00022727"/>
    </source>
</evidence>
<dbReference type="EC" id="2.7.4.9" evidence="2 10"/>
<keyword evidence="8 10" id="KW-0067">ATP-binding</keyword>
<dbReference type="SUPFAM" id="SSF52540">
    <property type="entry name" value="P-loop containing nucleoside triphosphate hydrolases"/>
    <property type="match status" value="1"/>
</dbReference>
<dbReference type="CDD" id="cd01672">
    <property type="entry name" value="TMPK"/>
    <property type="match status" value="1"/>
</dbReference>
<keyword evidence="7 10" id="KW-0418">Kinase</keyword>
<proteinExistence type="inferred from homology"/>
<dbReference type="OrthoDB" id="9774907at2"/>
<evidence type="ECO:0000256" key="4">
    <source>
        <dbReference type="ARBA" id="ARBA00022679"/>
    </source>
</evidence>
<gene>
    <name evidence="10" type="primary">tmk</name>
    <name evidence="12" type="ORF">A8139_06930</name>
</gene>
<keyword evidence="4 10" id="KW-0808">Transferase</keyword>
<evidence type="ECO:0000313" key="12">
    <source>
        <dbReference type="EMBL" id="AWX99753.1"/>
    </source>
</evidence>
<feature type="domain" description="Thymidylate kinase-like" evidence="11">
    <location>
        <begin position="5"/>
        <end position="193"/>
    </location>
</feature>
<evidence type="ECO:0000256" key="7">
    <source>
        <dbReference type="ARBA" id="ARBA00022777"/>
    </source>
</evidence>
<comment type="caution">
    <text evidence="10">Lacks conserved residue(s) required for the propagation of feature annotation.</text>
</comment>
<protein>
    <recommendedName>
        <fullName evidence="3 10">Thymidylate kinase</fullName>
        <ecNumber evidence="2 10">2.7.4.9</ecNumber>
    </recommendedName>
    <alternativeName>
        <fullName evidence="9 10">dTMP kinase</fullName>
    </alternativeName>
</protein>
<dbReference type="InterPro" id="IPR027417">
    <property type="entry name" value="P-loop_NTPase"/>
</dbReference>
<dbReference type="RefSeq" id="WP_112136786.1">
    <property type="nucleotide sequence ID" value="NZ_CP016181.1"/>
</dbReference>